<keyword evidence="1" id="KW-0677">Repeat</keyword>
<reference evidence="4 6" key="2">
    <citation type="journal article" date="2014" name="BMC Genomics">
        <title>An improved genome release (version Mt4.0) for the model legume Medicago truncatula.</title>
        <authorList>
            <person name="Tang H."/>
            <person name="Krishnakumar V."/>
            <person name="Bidwell S."/>
            <person name="Rosen B."/>
            <person name="Chan A."/>
            <person name="Zhou S."/>
            <person name="Gentzbittel L."/>
            <person name="Childs K.L."/>
            <person name="Yandell M."/>
            <person name="Gundlach H."/>
            <person name="Mayer K.F."/>
            <person name="Schwartz D.C."/>
            <person name="Town C.D."/>
        </authorList>
    </citation>
    <scope>GENOME REANNOTATION</scope>
    <source>
        <strain evidence="4">A17</strain>
        <strain evidence="5 6">cv. Jemalong A17</strain>
    </source>
</reference>
<gene>
    <name evidence="4" type="ordered locus">MTR_1g094205</name>
</gene>
<dbReference type="HOGENOM" id="CLU_2240550_0_0_1"/>
<dbReference type="EnsemblPlants" id="KEH43489">
    <property type="protein sequence ID" value="KEH43489"/>
    <property type="gene ID" value="MTR_1g094205"/>
</dbReference>
<evidence type="ECO:0000313" key="5">
    <source>
        <dbReference type="EnsemblPlants" id="KEH43489"/>
    </source>
</evidence>
<evidence type="ECO:0000256" key="1">
    <source>
        <dbReference type="ARBA" id="ARBA00022737"/>
    </source>
</evidence>
<dbReference type="InterPro" id="IPR016024">
    <property type="entry name" value="ARM-type_fold"/>
</dbReference>
<dbReference type="InterPro" id="IPR000225">
    <property type="entry name" value="Armadillo"/>
</dbReference>
<accession>A0A072VNA8</accession>
<evidence type="ECO:0000313" key="6">
    <source>
        <dbReference type="Proteomes" id="UP000002051"/>
    </source>
</evidence>
<organism evidence="4 6">
    <name type="scientific">Medicago truncatula</name>
    <name type="common">Barrel medic</name>
    <name type="synonym">Medicago tribuloides</name>
    <dbReference type="NCBI Taxonomy" id="3880"/>
    <lineage>
        <taxon>Eukaryota</taxon>
        <taxon>Viridiplantae</taxon>
        <taxon>Streptophyta</taxon>
        <taxon>Embryophyta</taxon>
        <taxon>Tracheophyta</taxon>
        <taxon>Spermatophyta</taxon>
        <taxon>Magnoliopsida</taxon>
        <taxon>eudicotyledons</taxon>
        <taxon>Gunneridae</taxon>
        <taxon>Pentapetalae</taxon>
        <taxon>rosids</taxon>
        <taxon>fabids</taxon>
        <taxon>Fabales</taxon>
        <taxon>Fabaceae</taxon>
        <taxon>Papilionoideae</taxon>
        <taxon>50 kb inversion clade</taxon>
        <taxon>NPAAA clade</taxon>
        <taxon>Hologalegina</taxon>
        <taxon>IRL clade</taxon>
        <taxon>Trifolieae</taxon>
        <taxon>Medicago</taxon>
    </lineage>
</organism>
<feature type="repeat" description="ARM" evidence="3">
    <location>
        <begin position="91"/>
        <end position="105"/>
    </location>
</feature>
<evidence type="ECO:0000256" key="3">
    <source>
        <dbReference type="PROSITE-ProRule" id="PRU00259"/>
    </source>
</evidence>
<keyword evidence="6" id="KW-1185">Reference proteome</keyword>
<keyword evidence="2" id="KW-0833">Ubl conjugation pathway</keyword>
<dbReference type="AlphaFoldDB" id="A0A072VNA8"/>
<dbReference type="PANTHER" id="PTHR23315:SF111">
    <property type="entry name" value="U-BOX DOMAIN-CONTAINING PROTEIN 14"/>
    <property type="match status" value="1"/>
</dbReference>
<name>A0A072VNA8_MEDTR</name>
<reference evidence="5" key="3">
    <citation type="submission" date="2015-04" db="UniProtKB">
        <authorList>
            <consortium name="EnsemblPlants"/>
        </authorList>
    </citation>
    <scope>IDENTIFICATION</scope>
    <source>
        <strain evidence="5">cv. Jemalong A17</strain>
    </source>
</reference>
<evidence type="ECO:0000313" key="4">
    <source>
        <dbReference type="EMBL" id="KEH43489.1"/>
    </source>
</evidence>
<dbReference type="EMBL" id="CM001217">
    <property type="protein sequence ID" value="KEH43489.1"/>
    <property type="molecule type" value="Genomic_DNA"/>
</dbReference>
<dbReference type="PROSITE" id="PS50176">
    <property type="entry name" value="ARM_REPEAT"/>
    <property type="match status" value="1"/>
</dbReference>
<dbReference type="Pfam" id="PF00514">
    <property type="entry name" value="Arm"/>
    <property type="match status" value="1"/>
</dbReference>
<dbReference type="InterPro" id="IPR011989">
    <property type="entry name" value="ARM-like"/>
</dbReference>
<dbReference type="Proteomes" id="UP000002051">
    <property type="component" value="Unassembled WGS sequence"/>
</dbReference>
<dbReference type="STRING" id="3880.A0A072VNA8"/>
<proteinExistence type="predicted"/>
<dbReference type="PANTHER" id="PTHR23315">
    <property type="entry name" value="U BOX DOMAIN-CONTAINING"/>
    <property type="match status" value="1"/>
</dbReference>
<dbReference type="Gene3D" id="1.25.10.10">
    <property type="entry name" value="Leucine-rich Repeat Variant"/>
    <property type="match status" value="1"/>
</dbReference>
<dbReference type="SUPFAM" id="SSF48371">
    <property type="entry name" value="ARM repeat"/>
    <property type="match status" value="1"/>
</dbReference>
<sequence length="105" mass="11455">MDQGLVWSVFLSDISYTKLEISKEVQEQKKQGNCRTKKSGTNLSDCDRTAIKALLDKQTSNGIEQQMGAAGELRLLAKRNADNQVCIAESGAIPLLVELLSSTDP</sequence>
<protein>
    <submittedName>
        <fullName evidence="4">Armadillo/beta-catenin-like repeat protein</fullName>
    </submittedName>
</protein>
<evidence type="ECO:0000256" key="2">
    <source>
        <dbReference type="ARBA" id="ARBA00022786"/>
    </source>
</evidence>
<reference evidence="4 6" key="1">
    <citation type="journal article" date="2011" name="Nature">
        <title>The Medicago genome provides insight into the evolution of rhizobial symbioses.</title>
        <authorList>
            <person name="Young N.D."/>
            <person name="Debelle F."/>
            <person name="Oldroyd G.E."/>
            <person name="Geurts R."/>
            <person name="Cannon S.B."/>
            <person name="Udvardi M.K."/>
            <person name="Benedito V.A."/>
            <person name="Mayer K.F."/>
            <person name="Gouzy J."/>
            <person name="Schoof H."/>
            <person name="Van de Peer Y."/>
            <person name="Proost S."/>
            <person name="Cook D.R."/>
            <person name="Meyers B.C."/>
            <person name="Spannagl M."/>
            <person name="Cheung F."/>
            <person name="De Mita S."/>
            <person name="Krishnakumar V."/>
            <person name="Gundlach H."/>
            <person name="Zhou S."/>
            <person name="Mudge J."/>
            <person name="Bharti A.K."/>
            <person name="Murray J.D."/>
            <person name="Naoumkina M.A."/>
            <person name="Rosen B."/>
            <person name="Silverstein K.A."/>
            <person name="Tang H."/>
            <person name="Rombauts S."/>
            <person name="Zhao P.X."/>
            <person name="Zhou P."/>
            <person name="Barbe V."/>
            <person name="Bardou P."/>
            <person name="Bechner M."/>
            <person name="Bellec A."/>
            <person name="Berger A."/>
            <person name="Berges H."/>
            <person name="Bidwell S."/>
            <person name="Bisseling T."/>
            <person name="Choisne N."/>
            <person name="Couloux A."/>
            <person name="Denny R."/>
            <person name="Deshpande S."/>
            <person name="Dai X."/>
            <person name="Doyle J.J."/>
            <person name="Dudez A.M."/>
            <person name="Farmer A.D."/>
            <person name="Fouteau S."/>
            <person name="Franken C."/>
            <person name="Gibelin C."/>
            <person name="Gish J."/>
            <person name="Goldstein S."/>
            <person name="Gonzalez A.J."/>
            <person name="Green P.J."/>
            <person name="Hallab A."/>
            <person name="Hartog M."/>
            <person name="Hua A."/>
            <person name="Humphray S.J."/>
            <person name="Jeong D.H."/>
            <person name="Jing Y."/>
            <person name="Jocker A."/>
            <person name="Kenton S.M."/>
            <person name="Kim D.J."/>
            <person name="Klee K."/>
            <person name="Lai H."/>
            <person name="Lang C."/>
            <person name="Lin S."/>
            <person name="Macmil S.L."/>
            <person name="Magdelenat G."/>
            <person name="Matthews L."/>
            <person name="McCorrison J."/>
            <person name="Monaghan E.L."/>
            <person name="Mun J.H."/>
            <person name="Najar F.Z."/>
            <person name="Nicholson C."/>
            <person name="Noirot C."/>
            <person name="O'Bleness M."/>
            <person name="Paule C.R."/>
            <person name="Poulain J."/>
            <person name="Prion F."/>
            <person name="Qin B."/>
            <person name="Qu C."/>
            <person name="Retzel E.F."/>
            <person name="Riddle C."/>
            <person name="Sallet E."/>
            <person name="Samain S."/>
            <person name="Samson N."/>
            <person name="Sanders I."/>
            <person name="Saurat O."/>
            <person name="Scarpelli C."/>
            <person name="Schiex T."/>
            <person name="Segurens B."/>
            <person name="Severin A.J."/>
            <person name="Sherrier D.J."/>
            <person name="Shi R."/>
            <person name="Sims S."/>
            <person name="Singer S.R."/>
            <person name="Sinharoy S."/>
            <person name="Sterck L."/>
            <person name="Viollet A."/>
            <person name="Wang B.B."/>
            <person name="Wang K."/>
            <person name="Wang M."/>
            <person name="Wang X."/>
            <person name="Warfsmann J."/>
            <person name="Weissenbach J."/>
            <person name="White D.D."/>
            <person name="White J.D."/>
            <person name="Wiley G.B."/>
            <person name="Wincker P."/>
            <person name="Xing Y."/>
            <person name="Yang L."/>
            <person name="Yao Z."/>
            <person name="Ying F."/>
            <person name="Zhai J."/>
            <person name="Zhou L."/>
            <person name="Zuber A."/>
            <person name="Denarie J."/>
            <person name="Dixon R.A."/>
            <person name="May G.D."/>
            <person name="Schwartz D.C."/>
            <person name="Rogers J."/>
            <person name="Quetier F."/>
            <person name="Town C.D."/>
            <person name="Roe B.A."/>
        </authorList>
    </citation>
    <scope>NUCLEOTIDE SEQUENCE [LARGE SCALE GENOMIC DNA]</scope>
    <source>
        <strain evidence="4">A17</strain>
        <strain evidence="5 6">cv. Jemalong A17</strain>
    </source>
</reference>